<keyword evidence="3" id="KW-1185">Reference proteome</keyword>
<reference evidence="2" key="1">
    <citation type="submission" date="2018-11" db="EMBL/GenBank/DDBJ databases">
        <authorList>
            <consortium name="Pathogen Informatics"/>
        </authorList>
    </citation>
    <scope>NUCLEOTIDE SEQUENCE</scope>
</reference>
<accession>A0A448XPA2</accession>
<sequence length="439" mass="44118">MTSNLTSSLPRQPGHNRPTCSNLLFMPLDAPNVGPSLGAAFLTTPAAGATSYFPAAVACSQGSLGSSGGIGAWGGSGSSACGSASLTTGSDSSLTPANGSLVDFGSLAVHPSGFGQPLRRYMAGYSTSGHLLPLNHAAASASTTTPFLVSGGTLAASGHLSASSYSTAGSTLLTSASATAGSSGQHCAKSNSLDRLATAVGGLTNWASSGSLGLLCGPGSTLSTAGDVASAGGSAVGLGPSSRLRSLCNDEVTGGAESSSNRPGHEIGSTGGTGGEIFGTGGGISGAVGGSGSQGDTANNQAAAGLLASVYATPYTSVINTLYVYPKQLDLNVKHNFTRIHVGEEIRSSIPPEDDGGFLLTSCRLALLEDSCISEVIFFDSGEKVLSFRPSYDEHHRRRRIPLDQLSIGFTGRFMLTLFPSNGEFLLTSCRLALLEDSC</sequence>
<dbReference type="Proteomes" id="UP000784294">
    <property type="component" value="Unassembled WGS sequence"/>
</dbReference>
<organism evidence="2 3">
    <name type="scientific">Protopolystoma xenopodis</name>
    <dbReference type="NCBI Taxonomy" id="117903"/>
    <lineage>
        <taxon>Eukaryota</taxon>
        <taxon>Metazoa</taxon>
        <taxon>Spiralia</taxon>
        <taxon>Lophotrochozoa</taxon>
        <taxon>Platyhelminthes</taxon>
        <taxon>Monogenea</taxon>
        <taxon>Polyopisthocotylea</taxon>
        <taxon>Polystomatidea</taxon>
        <taxon>Polystomatidae</taxon>
        <taxon>Protopolystoma</taxon>
    </lineage>
</organism>
<comment type="caution">
    <text evidence="2">The sequence shown here is derived from an EMBL/GenBank/DDBJ whole genome shotgun (WGS) entry which is preliminary data.</text>
</comment>
<dbReference type="AlphaFoldDB" id="A0A448XPA2"/>
<name>A0A448XPA2_9PLAT</name>
<evidence type="ECO:0000313" key="2">
    <source>
        <dbReference type="EMBL" id="VEL41509.1"/>
    </source>
</evidence>
<protein>
    <submittedName>
        <fullName evidence="2">Uncharacterized protein</fullName>
    </submittedName>
</protein>
<gene>
    <name evidence="2" type="ORF">PXEA_LOCUS34949</name>
</gene>
<proteinExistence type="predicted"/>
<evidence type="ECO:0000256" key="1">
    <source>
        <dbReference type="SAM" id="MobiDB-lite"/>
    </source>
</evidence>
<dbReference type="EMBL" id="CAAALY010269665">
    <property type="protein sequence ID" value="VEL41509.1"/>
    <property type="molecule type" value="Genomic_DNA"/>
</dbReference>
<evidence type="ECO:0000313" key="3">
    <source>
        <dbReference type="Proteomes" id="UP000784294"/>
    </source>
</evidence>
<feature type="region of interest" description="Disordered" evidence="1">
    <location>
        <begin position="251"/>
        <end position="273"/>
    </location>
</feature>